<organism evidence="2 3">
    <name type="scientific">Liparis tanakae</name>
    <name type="common">Tanaka's snailfish</name>
    <dbReference type="NCBI Taxonomy" id="230148"/>
    <lineage>
        <taxon>Eukaryota</taxon>
        <taxon>Metazoa</taxon>
        <taxon>Chordata</taxon>
        <taxon>Craniata</taxon>
        <taxon>Vertebrata</taxon>
        <taxon>Euteleostomi</taxon>
        <taxon>Actinopterygii</taxon>
        <taxon>Neopterygii</taxon>
        <taxon>Teleostei</taxon>
        <taxon>Neoteleostei</taxon>
        <taxon>Acanthomorphata</taxon>
        <taxon>Eupercaria</taxon>
        <taxon>Perciformes</taxon>
        <taxon>Cottioidei</taxon>
        <taxon>Cottales</taxon>
        <taxon>Liparidae</taxon>
        <taxon>Liparis</taxon>
    </lineage>
</organism>
<gene>
    <name evidence="2" type="ORF">EYF80_008816</name>
</gene>
<evidence type="ECO:0000313" key="2">
    <source>
        <dbReference type="EMBL" id="TNN80811.1"/>
    </source>
</evidence>
<proteinExistence type="predicted"/>
<dbReference type="EMBL" id="SRLO01000050">
    <property type="protein sequence ID" value="TNN80811.1"/>
    <property type="molecule type" value="Genomic_DNA"/>
</dbReference>
<keyword evidence="3" id="KW-1185">Reference proteome</keyword>
<reference evidence="2 3" key="1">
    <citation type="submission" date="2019-03" db="EMBL/GenBank/DDBJ databases">
        <title>First draft genome of Liparis tanakae, snailfish: a comprehensive survey of snailfish specific genes.</title>
        <authorList>
            <person name="Kim W."/>
            <person name="Song I."/>
            <person name="Jeong J.-H."/>
            <person name="Kim D."/>
            <person name="Kim S."/>
            <person name="Ryu S."/>
            <person name="Song J.Y."/>
            <person name="Lee S.K."/>
        </authorList>
    </citation>
    <scope>NUCLEOTIDE SEQUENCE [LARGE SCALE GENOMIC DNA]</scope>
    <source>
        <tissue evidence="2">Muscle</tissue>
    </source>
</reference>
<dbReference type="Proteomes" id="UP000314294">
    <property type="component" value="Unassembled WGS sequence"/>
</dbReference>
<evidence type="ECO:0000256" key="1">
    <source>
        <dbReference type="SAM" id="MobiDB-lite"/>
    </source>
</evidence>
<feature type="compositionally biased region" description="Polar residues" evidence="1">
    <location>
        <begin position="76"/>
        <end position="96"/>
    </location>
</feature>
<sequence length="225" mass="24643">MQQFIRDCEVKRVVSNVNGAVTRKDLGMVVRHSHKHNSTLSQTQPLPDGLASVLLRTSRTGESQDGAFRFREAENFSTGQLPPGGSSRTLLASAQQPRGAEAVHPSACLINPTTCHHVVSPVYCLSSPRGRRAKLTEWGHNTNTETTQPRLKQETSNVAQRGPLQLALGALCCSSVQLARIERLLWMPLSSSLAARSAPASTWMYSSEREEQTVPESIVDVSWIT</sequence>
<protein>
    <submittedName>
        <fullName evidence="2">Uncharacterized protein</fullName>
    </submittedName>
</protein>
<name>A0A4Z2ISK1_9TELE</name>
<feature type="region of interest" description="Disordered" evidence="1">
    <location>
        <begin position="76"/>
        <end position="97"/>
    </location>
</feature>
<evidence type="ECO:0000313" key="3">
    <source>
        <dbReference type="Proteomes" id="UP000314294"/>
    </source>
</evidence>
<dbReference type="AlphaFoldDB" id="A0A4Z2ISK1"/>
<comment type="caution">
    <text evidence="2">The sequence shown here is derived from an EMBL/GenBank/DDBJ whole genome shotgun (WGS) entry which is preliminary data.</text>
</comment>
<accession>A0A4Z2ISK1</accession>